<dbReference type="PANTHER" id="PTHR11638:SF184">
    <property type="entry name" value="ATPASE WITH CHAPERONE ACTIVITY"/>
    <property type="match status" value="1"/>
</dbReference>
<dbReference type="PANTHER" id="PTHR11638">
    <property type="entry name" value="ATP-DEPENDENT CLP PROTEASE"/>
    <property type="match status" value="1"/>
</dbReference>
<dbReference type="InterPro" id="IPR001270">
    <property type="entry name" value="ClpA/B"/>
</dbReference>
<dbReference type="HOGENOM" id="CLU_005070_1_0_6"/>
<dbReference type="EMBL" id="CP002506">
    <property type="protein sequence ID" value="ADW76506.1"/>
    <property type="molecule type" value="Genomic_DNA"/>
</dbReference>
<organism evidence="7 8">
    <name type="scientific">Rahnella sp. (strain Y9602)</name>
    <dbReference type="NCBI Taxonomy" id="2703885"/>
    <lineage>
        <taxon>Bacteria</taxon>
        <taxon>Pseudomonadati</taxon>
        <taxon>Pseudomonadota</taxon>
        <taxon>Gammaproteobacteria</taxon>
        <taxon>Enterobacterales</taxon>
        <taxon>Yersiniaceae</taxon>
        <taxon>Rahnella</taxon>
    </lineage>
</organism>
<evidence type="ECO:0000313" key="8">
    <source>
        <dbReference type="Proteomes" id="UP000007257"/>
    </source>
</evidence>
<dbReference type="Pfam" id="PF02861">
    <property type="entry name" value="Clp_N"/>
    <property type="match status" value="1"/>
</dbReference>
<dbReference type="InterPro" id="IPR003959">
    <property type="entry name" value="ATPase_AAA_core"/>
</dbReference>
<dbReference type="FunFam" id="3.40.50.300:FF:000025">
    <property type="entry name" value="ATP-dependent Clp protease subunit"/>
    <property type="match status" value="1"/>
</dbReference>
<dbReference type="InterPro" id="IPR027417">
    <property type="entry name" value="P-loop_NTPase"/>
</dbReference>
<dbReference type="GO" id="GO:0034605">
    <property type="term" value="P:cellular response to heat"/>
    <property type="evidence" value="ECO:0007669"/>
    <property type="project" value="TreeGrafter"/>
</dbReference>
<dbReference type="Gene3D" id="1.10.1780.10">
    <property type="entry name" value="Clp, N-terminal domain"/>
    <property type="match status" value="1"/>
</dbReference>
<feature type="domain" description="FHA" evidence="6">
    <location>
        <begin position="528"/>
        <end position="584"/>
    </location>
</feature>
<dbReference type="InterPro" id="IPR050130">
    <property type="entry name" value="ClpA_ClpB"/>
</dbReference>
<evidence type="ECO:0000256" key="5">
    <source>
        <dbReference type="ARBA" id="ARBA00023186"/>
    </source>
</evidence>
<dbReference type="RefSeq" id="WP_013578187.1">
    <property type="nucleotide sequence ID" value="NC_015062.1"/>
</dbReference>
<reference evidence="8" key="1">
    <citation type="submission" date="2011-01" db="EMBL/GenBank/DDBJ databases">
        <title>Complete sequence of plasmid1 of Rahnella sp. Y9602.</title>
        <authorList>
            <consortium name="US DOE Joint Genome Institute"/>
            <person name="Lucas S."/>
            <person name="Copeland A."/>
            <person name="Lapidus A."/>
            <person name="Cheng J.-F."/>
            <person name="Goodwin L."/>
            <person name="Pitluck S."/>
            <person name="Lu M."/>
            <person name="Detter J.C."/>
            <person name="Han C."/>
            <person name="Tapia R."/>
            <person name="Land M."/>
            <person name="Hauser L."/>
            <person name="Kyrpides N."/>
            <person name="Ivanova N."/>
            <person name="Ovchinnikova G."/>
            <person name="Pagani I."/>
            <person name="Sobecky P.A."/>
            <person name="Martinez R.J."/>
            <person name="Woyke T."/>
        </authorList>
    </citation>
    <scope>NUCLEOTIDE SEQUENCE [LARGE SCALE GENOMIC DNA]</scope>
    <source>
        <strain evidence="8">Y9602</strain>
        <plasmid evidence="8">pRAHAQ01</plasmid>
    </source>
</reference>
<gene>
    <name evidence="7" type="ordered locus">Rahaq_4931</name>
</gene>
<dbReference type="OrthoDB" id="9803641at2"/>
<geneLocation type="plasmid" evidence="7 8">
    <name>pRAHAQ01</name>
</geneLocation>
<dbReference type="SUPFAM" id="SSF81923">
    <property type="entry name" value="Double Clp-N motif"/>
    <property type="match status" value="1"/>
</dbReference>
<dbReference type="Pfam" id="PF17871">
    <property type="entry name" value="AAA_lid_9"/>
    <property type="match status" value="1"/>
</dbReference>
<dbReference type="InterPro" id="IPR004176">
    <property type="entry name" value="Clp_R_N"/>
</dbReference>
<dbReference type="SUPFAM" id="SSF52540">
    <property type="entry name" value="P-loop containing nucleoside triphosphate hydrolases"/>
    <property type="match status" value="2"/>
</dbReference>
<keyword evidence="7" id="KW-0614">Plasmid</keyword>
<dbReference type="AlphaFoldDB" id="A0A0H3FJJ9"/>
<reference evidence="7 8" key="2">
    <citation type="journal article" date="2012" name="J. Bacteriol.">
        <title>Complete Genome Sequence of Rahnella sp. Strain Y9602, a Gammaproteobacterium Isolate from Metal- and Radionuclide-Contaminated Soil.</title>
        <authorList>
            <person name="Martinez R.J."/>
            <person name="Bruce D."/>
            <person name="Detter C."/>
            <person name="Goodwin L.A."/>
            <person name="Han J."/>
            <person name="Han C.S."/>
            <person name="Held B."/>
            <person name="Land M.L."/>
            <person name="Mikhailova N."/>
            <person name="Nolan M."/>
            <person name="Pennacchio L."/>
            <person name="Pitluck S."/>
            <person name="Tapia R."/>
            <person name="Woyke T."/>
            <person name="Sobecky P.A."/>
        </authorList>
    </citation>
    <scope>NUCLEOTIDE SEQUENCE [LARGE SCALE GENOMIC DNA]</scope>
    <source>
        <strain evidence="7 8">Y9602</strain>
        <plasmid evidence="7">pRAHAQ01</plasmid>
    </source>
</reference>
<dbReference type="InterPro" id="IPR018368">
    <property type="entry name" value="ClpA/B_CS1"/>
</dbReference>
<dbReference type="Pfam" id="PF10431">
    <property type="entry name" value="ClpB_D2-small"/>
    <property type="match status" value="1"/>
</dbReference>
<dbReference type="Pfam" id="PF07724">
    <property type="entry name" value="AAA_2"/>
    <property type="match status" value="1"/>
</dbReference>
<dbReference type="GO" id="GO:0005737">
    <property type="term" value="C:cytoplasm"/>
    <property type="evidence" value="ECO:0007669"/>
    <property type="project" value="TreeGrafter"/>
</dbReference>
<dbReference type="SMART" id="SM00382">
    <property type="entry name" value="AAA"/>
    <property type="match status" value="2"/>
</dbReference>
<dbReference type="GO" id="GO:0016887">
    <property type="term" value="F:ATP hydrolysis activity"/>
    <property type="evidence" value="ECO:0007669"/>
    <property type="project" value="InterPro"/>
</dbReference>
<dbReference type="InterPro" id="IPR036628">
    <property type="entry name" value="Clp_N_dom_sf"/>
</dbReference>
<dbReference type="KEGG" id="rah:Rahaq_4931"/>
<dbReference type="PROSITE" id="PS50006">
    <property type="entry name" value="FHA_DOMAIN"/>
    <property type="match status" value="1"/>
</dbReference>
<dbReference type="NCBIfam" id="TIGR03345">
    <property type="entry name" value="VI_ClpV1"/>
    <property type="match status" value="1"/>
</dbReference>
<evidence type="ECO:0000259" key="6">
    <source>
        <dbReference type="PROSITE" id="PS50006"/>
    </source>
</evidence>
<dbReference type="CDD" id="cd00009">
    <property type="entry name" value="AAA"/>
    <property type="match status" value="1"/>
</dbReference>
<dbReference type="Proteomes" id="UP000007257">
    <property type="component" value="Plasmid pRAHAQ01"/>
</dbReference>
<dbReference type="SMART" id="SM01086">
    <property type="entry name" value="ClpB_D2-small"/>
    <property type="match status" value="1"/>
</dbReference>
<dbReference type="GO" id="GO:0005524">
    <property type="term" value="F:ATP binding"/>
    <property type="evidence" value="ECO:0007669"/>
    <property type="project" value="UniProtKB-KW"/>
</dbReference>
<keyword evidence="4" id="KW-0067">ATP-binding</keyword>
<keyword evidence="5" id="KW-0143">Chaperone</keyword>
<dbReference type="PROSITE" id="PS00870">
    <property type="entry name" value="CLPAB_1"/>
    <property type="match status" value="1"/>
</dbReference>
<evidence type="ECO:0000256" key="4">
    <source>
        <dbReference type="ARBA" id="ARBA00022840"/>
    </source>
</evidence>
<name>A0A0H3FJJ9_RAHSY</name>
<evidence type="ECO:0000256" key="2">
    <source>
        <dbReference type="ARBA" id="ARBA00022737"/>
    </source>
</evidence>
<dbReference type="Gene3D" id="1.10.8.60">
    <property type="match status" value="1"/>
</dbReference>
<protein>
    <submittedName>
        <fullName evidence="7">Type VI secretion ATPase, ClpV1 family</fullName>
    </submittedName>
</protein>
<keyword evidence="3" id="KW-0547">Nucleotide-binding</keyword>
<dbReference type="InterPro" id="IPR019489">
    <property type="entry name" value="Clp_ATPase_C"/>
</dbReference>
<proteinExistence type="inferred from homology"/>
<dbReference type="Gene3D" id="3.40.50.300">
    <property type="entry name" value="P-loop containing nucleotide triphosphate hydrolases"/>
    <property type="match status" value="3"/>
</dbReference>
<dbReference type="eggNOG" id="COG0542">
    <property type="taxonomic scope" value="Bacteria"/>
</dbReference>
<evidence type="ECO:0000313" key="7">
    <source>
        <dbReference type="EMBL" id="ADW76506.1"/>
    </source>
</evidence>
<keyword evidence="2" id="KW-0677">Repeat</keyword>
<accession>A0A0H3FJJ9</accession>
<dbReference type="InterPro" id="IPR017729">
    <property type="entry name" value="ATPase_T6SS_ClpV1"/>
</dbReference>
<evidence type="ECO:0000256" key="1">
    <source>
        <dbReference type="ARBA" id="ARBA00008675"/>
    </source>
</evidence>
<dbReference type="CDD" id="cd19499">
    <property type="entry name" value="RecA-like_ClpB_Hsp104-like"/>
    <property type="match status" value="1"/>
</dbReference>
<dbReference type="InterPro" id="IPR041546">
    <property type="entry name" value="ClpA/ClpB_AAA_lid"/>
</dbReference>
<dbReference type="PRINTS" id="PR00300">
    <property type="entry name" value="CLPPROTEASEA"/>
</dbReference>
<dbReference type="InterPro" id="IPR003593">
    <property type="entry name" value="AAA+_ATPase"/>
</dbReference>
<dbReference type="Pfam" id="PF00004">
    <property type="entry name" value="AAA"/>
    <property type="match status" value="1"/>
</dbReference>
<dbReference type="InterPro" id="IPR000253">
    <property type="entry name" value="FHA_dom"/>
</dbReference>
<sequence length="856" mass="93646">MGNYLKKIVEKMNVEARECLDAAISLAVSRTHHEVDIEHLLLALVTRQPALIEQLCLNAGLRGDALVDALKVSLNHLRSGNTRSPVLSELLVEHLEKSWLHASACWQQTQLPVQAFLGSLIASEKDNQIHLSSALQQALLCQADCADRLLHDACAPAQATNHPAATRHNTDSAVMKFSRNLTEQARDAALDPALGREPEIRQLIDVLLRRRQNNPVLTGEPGVGKTALVEGLAQRIADGTVPEALKSMEILSLDMGLLQAGASVKGEFENRLQTLLREVKEYPSPVILFIDEAHTLIGAGGQAGQNDAANLLKPALARGEMRVVAATTWAEYKKYFEKDAALARRFQVIKVAEPDEETAIAMLRSLKPALSKHHGVQILESALVAAVRLSSRYISGRQLPDKSISLLDTACARVAISQCHEPKEIEDLNAMISNIHTERESLLKEGENPSRVKWLDQRESELKQSLEALLPVWRQQQQIVAQINSIEDVAQIAALRAQLAEMHKDQALVYDCVDATCVADVIAGWTGIPLGRMMEKEQQQLGDLVARLESRVIGQSHALADIAQQIRIGRANLADPVKPTGVFMLAGPSGVGKTETALALSELLFGGEQSLITINMSEYQEAHSVSGLKGSPPGYVGYGQGGVLTEAVRRRPYSVVLLDEVEKAHPDVMEIFYQVFDKGVMEDAEGQLINFRNTLIILTSNLASDRVMTACAAGNTDQKALTALLRPEFDQYFRPALMGRLQLIPYLPVVGETLAKIIRLKIDKVCKRFSGAGEGNSSLSYSEKVVEFMASLCQVEQSGAREIDAVLNRELLPLLTDRLLAVESKADIRLQVGVSKDQLTLTKQSATKRSAAKQPV</sequence>
<comment type="similarity">
    <text evidence="1">Belongs to the ClpA/ClpB family.</text>
</comment>
<evidence type="ECO:0000256" key="3">
    <source>
        <dbReference type="ARBA" id="ARBA00022741"/>
    </source>
</evidence>